<dbReference type="RefSeq" id="XP_018329206.1">
    <property type="nucleotide sequence ID" value="XM_018473704.2"/>
</dbReference>
<evidence type="ECO:0000256" key="1">
    <source>
        <dbReference type="SAM" id="Coils"/>
    </source>
</evidence>
<accession>A0A1W4WZ93</accession>
<dbReference type="PANTHER" id="PTHR12892:SF17">
    <property type="entry name" value="POST-GPI ATTACHMENT TO PROTEINS FACTOR 2-LIKE"/>
    <property type="match status" value="1"/>
</dbReference>
<keyword evidence="4" id="KW-1185">Reference proteome</keyword>
<keyword evidence="2" id="KW-0472">Membrane</keyword>
<keyword evidence="2" id="KW-0812">Transmembrane</keyword>
<dbReference type="STRING" id="224129.A0A1W4WZ93"/>
<dbReference type="InterPro" id="IPR019402">
    <property type="entry name" value="CWH43_N"/>
</dbReference>
<feature type="transmembrane region" description="Helical" evidence="2">
    <location>
        <begin position="231"/>
        <end position="251"/>
    </location>
</feature>
<dbReference type="InterPro" id="IPR039545">
    <property type="entry name" value="PGAP2"/>
</dbReference>
<dbReference type="GO" id="GO:0000139">
    <property type="term" value="C:Golgi membrane"/>
    <property type="evidence" value="ECO:0007669"/>
    <property type="project" value="InterPro"/>
</dbReference>
<dbReference type="GeneID" id="108739691"/>
<dbReference type="PANTHER" id="PTHR12892">
    <property type="entry name" value="FGF RECEPTOR ACTIVATING PROTEIN 1"/>
    <property type="match status" value="1"/>
</dbReference>
<feature type="transmembrane region" description="Helical" evidence="2">
    <location>
        <begin position="257"/>
        <end position="278"/>
    </location>
</feature>
<feature type="domain" description="CWH43-like N-terminal" evidence="3">
    <location>
        <begin position="59"/>
        <end position="285"/>
    </location>
</feature>
<evidence type="ECO:0000256" key="2">
    <source>
        <dbReference type="SAM" id="Phobius"/>
    </source>
</evidence>
<evidence type="ECO:0000313" key="5">
    <source>
        <dbReference type="RefSeq" id="XP_018329206.1"/>
    </source>
</evidence>
<feature type="transmembrane region" description="Helical" evidence="2">
    <location>
        <begin position="156"/>
        <end position="177"/>
    </location>
</feature>
<dbReference type="InParanoid" id="A0A1W4WZ93"/>
<dbReference type="KEGG" id="apln:108739691"/>
<dbReference type="OrthoDB" id="68581at2759"/>
<evidence type="ECO:0000313" key="4">
    <source>
        <dbReference type="Proteomes" id="UP000192223"/>
    </source>
</evidence>
<dbReference type="AlphaFoldDB" id="A0A1W4WZ93"/>
<sequence length="305" mass="35054">MQKKIKMNLSHKESNLERVEDNQVKLKTTIEKKDQARKHAEDSALEISDNIIIHYMLNFKDLCLVTLACPLITILTCLITGFIFQWDDIHETHCRVYNIIPSISAITGISPQKYLWRVSIAVHLGPRLLVAAVTRSYNDNLIAKASARNQEEAKKWIDFTFWLQLLEIACLTGVTYISNRENYPAHEKLFITFMVSSILHMWSSIKSTMKIAHIVGNHEVIIEKVRIKKKLLSVSIASIIGIIGFFLQHRFLCHNLAFSWFALCEYIFATTNIIFHFITMMDFPNEFLVIGKGFSKSSLHNPKVA</sequence>
<proteinExistence type="predicted"/>
<dbReference type="FunCoup" id="A0A1W4WZ93">
    <property type="interactions" value="28"/>
</dbReference>
<keyword evidence="2" id="KW-1133">Transmembrane helix</keyword>
<feature type="coiled-coil region" evidence="1">
    <location>
        <begin position="2"/>
        <end position="36"/>
    </location>
</feature>
<keyword evidence="1" id="KW-0175">Coiled coil</keyword>
<name>A0A1W4WZ93_AGRPL</name>
<evidence type="ECO:0000259" key="3">
    <source>
        <dbReference type="Pfam" id="PF10277"/>
    </source>
</evidence>
<feature type="transmembrane region" description="Helical" evidence="2">
    <location>
        <begin position="62"/>
        <end position="84"/>
    </location>
</feature>
<organism evidence="4 5">
    <name type="scientific">Agrilus planipennis</name>
    <name type="common">Emerald ash borer</name>
    <name type="synonym">Agrilus marcopoli</name>
    <dbReference type="NCBI Taxonomy" id="224129"/>
    <lineage>
        <taxon>Eukaryota</taxon>
        <taxon>Metazoa</taxon>
        <taxon>Ecdysozoa</taxon>
        <taxon>Arthropoda</taxon>
        <taxon>Hexapoda</taxon>
        <taxon>Insecta</taxon>
        <taxon>Pterygota</taxon>
        <taxon>Neoptera</taxon>
        <taxon>Endopterygota</taxon>
        <taxon>Coleoptera</taxon>
        <taxon>Polyphaga</taxon>
        <taxon>Elateriformia</taxon>
        <taxon>Buprestoidea</taxon>
        <taxon>Buprestidae</taxon>
        <taxon>Agrilinae</taxon>
        <taxon>Agrilus</taxon>
    </lineage>
</organism>
<dbReference type="GO" id="GO:0005789">
    <property type="term" value="C:endoplasmic reticulum membrane"/>
    <property type="evidence" value="ECO:0007669"/>
    <property type="project" value="TreeGrafter"/>
</dbReference>
<reference evidence="5" key="1">
    <citation type="submission" date="2025-08" db="UniProtKB">
        <authorList>
            <consortium name="RefSeq"/>
        </authorList>
    </citation>
    <scope>IDENTIFICATION</scope>
    <source>
        <tissue evidence="5">Entire body</tissue>
    </source>
</reference>
<protein>
    <submittedName>
        <fullName evidence="5">Post-GPI attachment to proteins factor 2-like isoform X1</fullName>
    </submittedName>
</protein>
<gene>
    <name evidence="5" type="primary">LOC108739691</name>
</gene>
<dbReference type="Proteomes" id="UP000192223">
    <property type="component" value="Unplaced"/>
</dbReference>
<dbReference type="GO" id="GO:0006506">
    <property type="term" value="P:GPI anchor biosynthetic process"/>
    <property type="evidence" value="ECO:0007669"/>
    <property type="project" value="TreeGrafter"/>
</dbReference>
<dbReference type="Pfam" id="PF10277">
    <property type="entry name" value="Frag1"/>
    <property type="match status" value="1"/>
</dbReference>